<organism evidence="2 3">
    <name type="scientific">Salmonella phage GSW6</name>
    <dbReference type="NCBI Taxonomy" id="3025422"/>
    <lineage>
        <taxon>Viruses</taxon>
        <taxon>Duplodnaviria</taxon>
        <taxon>Heunggongvirae</taxon>
        <taxon>Uroviricota</taxon>
        <taxon>Caudoviricetes</taxon>
        <taxon>Demerecviridae</taxon>
        <taxon>Markadamsvirinae</taxon>
        <taxon>Epseptimavirus</taxon>
        <taxon>Epseptimavirus GSW6</taxon>
    </lineage>
</organism>
<sequence length="140" mass="15618">MTYGQFGFTILCSVLISAAVTLGVTDFMINKQIKEGVNTGPVTFTVQGDVSPEIRQKAEDNKALSEANILVRQKELDSEFSKYAGFTVVDAWKVTSHKGVTEVKEMIELGRQMCFKSNVKLLKFYETTFPLVICEDGYTN</sequence>
<accession>A0AAF0BYX1</accession>
<evidence type="ECO:0000313" key="2">
    <source>
        <dbReference type="EMBL" id="WCX68721.1"/>
    </source>
</evidence>
<reference evidence="2" key="1">
    <citation type="submission" date="2023-01" db="EMBL/GenBank/DDBJ databases">
        <authorList>
            <person name="Bringhurst R.M."/>
            <person name="Homer T.E."/>
        </authorList>
    </citation>
    <scope>NUCLEOTIDE SEQUENCE</scope>
</reference>
<keyword evidence="1" id="KW-0472">Membrane</keyword>
<dbReference type="RefSeq" id="YP_012772468.1">
    <property type="nucleotide sequence ID" value="NC_111398.1"/>
</dbReference>
<keyword evidence="1" id="KW-1133">Transmembrane helix</keyword>
<dbReference type="Proteomes" id="UP001217333">
    <property type="component" value="Segment"/>
</dbReference>
<protein>
    <submittedName>
        <fullName evidence="2">Uncharacterized protein</fullName>
    </submittedName>
</protein>
<feature type="transmembrane region" description="Helical" evidence="1">
    <location>
        <begin position="6"/>
        <end position="24"/>
    </location>
</feature>
<evidence type="ECO:0000256" key="1">
    <source>
        <dbReference type="SAM" id="Phobius"/>
    </source>
</evidence>
<evidence type="ECO:0000313" key="3">
    <source>
        <dbReference type="Proteomes" id="UP001217333"/>
    </source>
</evidence>
<keyword evidence="1" id="KW-0812">Transmembrane</keyword>
<dbReference type="EMBL" id="OQ362005">
    <property type="protein sequence ID" value="WCX68721.1"/>
    <property type="molecule type" value="Genomic_DNA"/>
</dbReference>
<proteinExistence type="predicted"/>
<name>A0AAF0BYX1_9CAUD</name>
<keyword evidence="3" id="KW-1185">Reference proteome</keyword>